<dbReference type="AlphaFoldDB" id="A0AAU7T432"/>
<reference evidence="2" key="1">
    <citation type="submission" date="2024-06" db="EMBL/GenBank/DDBJ databases">
        <title>Kribbella sp. strain HUAS MG21 genome sequences.</title>
        <authorList>
            <person name="Mo P."/>
        </authorList>
    </citation>
    <scope>NUCLEOTIDE SEQUENCE</scope>
    <source>
        <strain evidence="2">HUAS MG21</strain>
    </source>
</reference>
<evidence type="ECO:0000259" key="1">
    <source>
        <dbReference type="Pfam" id="PF02627"/>
    </source>
</evidence>
<feature type="domain" description="Carboxymuconolactone decarboxylase-like" evidence="1">
    <location>
        <begin position="50"/>
        <end position="122"/>
    </location>
</feature>
<gene>
    <name evidence="2" type="ORF">ABN611_22655</name>
</gene>
<dbReference type="SUPFAM" id="SSF69118">
    <property type="entry name" value="AhpD-like"/>
    <property type="match status" value="1"/>
</dbReference>
<dbReference type="InterPro" id="IPR029032">
    <property type="entry name" value="AhpD-like"/>
</dbReference>
<proteinExistence type="predicted"/>
<name>A0AAU7T432_9ACTN</name>
<dbReference type="PANTHER" id="PTHR34846">
    <property type="entry name" value="4-CARBOXYMUCONOLACTONE DECARBOXYLASE FAMILY PROTEIN (AFU_ORTHOLOGUE AFUA_6G11590)"/>
    <property type="match status" value="1"/>
</dbReference>
<dbReference type="Gene3D" id="1.20.1290.10">
    <property type="entry name" value="AhpD-like"/>
    <property type="match status" value="1"/>
</dbReference>
<dbReference type="RefSeq" id="WP_350274223.1">
    <property type="nucleotide sequence ID" value="NZ_CP158165.1"/>
</dbReference>
<dbReference type="EMBL" id="CP158165">
    <property type="protein sequence ID" value="XBV21363.1"/>
    <property type="molecule type" value="Genomic_DNA"/>
</dbReference>
<dbReference type="GO" id="GO:0051920">
    <property type="term" value="F:peroxiredoxin activity"/>
    <property type="evidence" value="ECO:0007669"/>
    <property type="project" value="InterPro"/>
</dbReference>
<accession>A0AAU7T432</accession>
<evidence type="ECO:0000313" key="2">
    <source>
        <dbReference type="EMBL" id="XBV21363.1"/>
    </source>
</evidence>
<sequence length="184" mass="21202">MARIGLEHRRTWFVRLAEWGSRRRYGKVLDPGRVWLHNRRVLTTFLLLEGSAGRWKTLDPTLNALAVMAAAGRVGCGWCLDFGYWEFHHRAVDPAKLRAVPQWRDSEVYTELERAVMEYAEAMTATPPEVTDEQVERLRADLTDEQLVELTAAVSLENYRSRSYSALGLTSQGFKEYCDLRPVR</sequence>
<dbReference type="PANTHER" id="PTHR34846:SF10">
    <property type="entry name" value="CYTOPLASMIC PROTEIN"/>
    <property type="match status" value="1"/>
</dbReference>
<dbReference type="Pfam" id="PF02627">
    <property type="entry name" value="CMD"/>
    <property type="match status" value="1"/>
</dbReference>
<protein>
    <submittedName>
        <fullName evidence="2">Carboxymuconolactone decarboxylase family protein</fullName>
    </submittedName>
</protein>
<organism evidence="2">
    <name type="scientific">Kribbella sp. HUAS MG21</name>
    <dbReference type="NCBI Taxonomy" id="3160966"/>
    <lineage>
        <taxon>Bacteria</taxon>
        <taxon>Bacillati</taxon>
        <taxon>Actinomycetota</taxon>
        <taxon>Actinomycetes</taxon>
        <taxon>Propionibacteriales</taxon>
        <taxon>Kribbellaceae</taxon>
        <taxon>Kribbella</taxon>
    </lineage>
</organism>
<dbReference type="InterPro" id="IPR003779">
    <property type="entry name" value="CMD-like"/>
</dbReference>